<evidence type="ECO:0000256" key="1">
    <source>
        <dbReference type="SAM" id="MobiDB-lite"/>
    </source>
</evidence>
<feature type="region of interest" description="Disordered" evidence="1">
    <location>
        <begin position="1"/>
        <end position="24"/>
    </location>
</feature>
<feature type="compositionally biased region" description="Basic and acidic residues" evidence="1">
    <location>
        <begin position="1"/>
        <end position="10"/>
    </location>
</feature>
<dbReference type="EMBL" id="AZIM01003767">
    <property type="protein sequence ID" value="ETE61613.1"/>
    <property type="molecule type" value="Genomic_DNA"/>
</dbReference>
<protein>
    <submittedName>
        <fullName evidence="2">Uncharacterized protein</fullName>
    </submittedName>
</protein>
<evidence type="ECO:0000313" key="2">
    <source>
        <dbReference type="EMBL" id="ETE61613.1"/>
    </source>
</evidence>
<keyword evidence="3" id="KW-1185">Reference proteome</keyword>
<comment type="caution">
    <text evidence="2">The sequence shown here is derived from an EMBL/GenBank/DDBJ whole genome shotgun (WGS) entry which is preliminary data.</text>
</comment>
<organism evidence="2 3">
    <name type="scientific">Ophiophagus hannah</name>
    <name type="common">King cobra</name>
    <name type="synonym">Naja hannah</name>
    <dbReference type="NCBI Taxonomy" id="8665"/>
    <lineage>
        <taxon>Eukaryota</taxon>
        <taxon>Metazoa</taxon>
        <taxon>Chordata</taxon>
        <taxon>Craniata</taxon>
        <taxon>Vertebrata</taxon>
        <taxon>Euteleostomi</taxon>
        <taxon>Lepidosauria</taxon>
        <taxon>Squamata</taxon>
        <taxon>Bifurcata</taxon>
        <taxon>Unidentata</taxon>
        <taxon>Episquamata</taxon>
        <taxon>Toxicofera</taxon>
        <taxon>Serpentes</taxon>
        <taxon>Colubroidea</taxon>
        <taxon>Elapidae</taxon>
        <taxon>Elapinae</taxon>
        <taxon>Ophiophagus</taxon>
    </lineage>
</organism>
<sequence length="24" mass="2601">EGKEGRGLEEGKEEGEEGGKRKVI</sequence>
<dbReference type="AlphaFoldDB" id="V8NIZ2"/>
<accession>V8NIZ2</accession>
<feature type="non-terminal residue" evidence="2">
    <location>
        <position position="1"/>
    </location>
</feature>
<gene>
    <name evidence="2" type="ORF">L345_12631</name>
</gene>
<feature type="non-terminal residue" evidence="2">
    <location>
        <position position="24"/>
    </location>
</feature>
<dbReference type="Proteomes" id="UP000018936">
    <property type="component" value="Unassembled WGS sequence"/>
</dbReference>
<proteinExistence type="predicted"/>
<evidence type="ECO:0000313" key="3">
    <source>
        <dbReference type="Proteomes" id="UP000018936"/>
    </source>
</evidence>
<name>V8NIZ2_OPHHA</name>
<reference evidence="2 3" key="1">
    <citation type="journal article" date="2013" name="Proc. Natl. Acad. Sci. U.S.A.">
        <title>The king cobra genome reveals dynamic gene evolution and adaptation in the snake venom system.</title>
        <authorList>
            <person name="Vonk F.J."/>
            <person name="Casewell N.R."/>
            <person name="Henkel C.V."/>
            <person name="Heimberg A.M."/>
            <person name="Jansen H.J."/>
            <person name="McCleary R.J."/>
            <person name="Kerkkamp H.M."/>
            <person name="Vos R.A."/>
            <person name="Guerreiro I."/>
            <person name="Calvete J.J."/>
            <person name="Wuster W."/>
            <person name="Woods A.E."/>
            <person name="Logan J.M."/>
            <person name="Harrison R.A."/>
            <person name="Castoe T.A."/>
            <person name="de Koning A.P."/>
            <person name="Pollock D.D."/>
            <person name="Yandell M."/>
            <person name="Calderon D."/>
            <person name="Renjifo C."/>
            <person name="Currier R.B."/>
            <person name="Salgado D."/>
            <person name="Pla D."/>
            <person name="Sanz L."/>
            <person name="Hyder A.S."/>
            <person name="Ribeiro J.M."/>
            <person name="Arntzen J.W."/>
            <person name="van den Thillart G.E."/>
            <person name="Boetzer M."/>
            <person name="Pirovano W."/>
            <person name="Dirks R.P."/>
            <person name="Spaink H.P."/>
            <person name="Duboule D."/>
            <person name="McGlinn E."/>
            <person name="Kini R.M."/>
            <person name="Richardson M.K."/>
        </authorList>
    </citation>
    <scope>NUCLEOTIDE SEQUENCE</scope>
    <source>
        <tissue evidence="2">Blood</tissue>
    </source>
</reference>